<evidence type="ECO:0000313" key="1">
    <source>
        <dbReference type="EMBL" id="MBS2967136.1"/>
    </source>
</evidence>
<name>A0A8J7WRD1_9ACTN</name>
<comment type="caution">
    <text evidence="1">The sequence shown here is derived from an EMBL/GenBank/DDBJ whole genome shotgun (WGS) entry which is preliminary data.</text>
</comment>
<reference evidence="1" key="1">
    <citation type="submission" date="2021-04" db="EMBL/GenBank/DDBJ databases">
        <title>Genome based classification of Actinospica acidithermotolerans sp. nov., an actinobacterium isolated from an Indonesian hot spring.</title>
        <authorList>
            <person name="Kusuma A.B."/>
            <person name="Putra K.E."/>
            <person name="Nafisah S."/>
            <person name="Loh J."/>
            <person name="Nouioui I."/>
            <person name="Goodfellow M."/>
        </authorList>
    </citation>
    <scope>NUCLEOTIDE SEQUENCE</scope>
    <source>
        <strain evidence="1">DSM 45618</strain>
    </source>
</reference>
<proteinExistence type="predicted"/>
<dbReference type="EMBL" id="JAGSXH010000340">
    <property type="protein sequence ID" value="MBS2967136.1"/>
    <property type="molecule type" value="Genomic_DNA"/>
</dbReference>
<dbReference type="Proteomes" id="UP000677913">
    <property type="component" value="Unassembled WGS sequence"/>
</dbReference>
<accession>A0A8J7WRD1</accession>
<protein>
    <submittedName>
        <fullName evidence="1">Uncharacterized protein</fullName>
    </submittedName>
</protein>
<sequence>QARLAEAHREAWIGEIEGLEVSLNGAKQKLALLDTGKSTRTTATNLGMPGFAQIAGRSGTAALPTPAI</sequence>
<evidence type="ECO:0000313" key="2">
    <source>
        <dbReference type="Proteomes" id="UP000677913"/>
    </source>
</evidence>
<keyword evidence="2" id="KW-1185">Reference proteome</keyword>
<feature type="non-terminal residue" evidence="1">
    <location>
        <position position="1"/>
    </location>
</feature>
<dbReference type="AlphaFoldDB" id="A0A8J7WRD1"/>
<organism evidence="1 2">
    <name type="scientific">Actinocrinis puniceicyclus</name>
    <dbReference type="NCBI Taxonomy" id="977794"/>
    <lineage>
        <taxon>Bacteria</taxon>
        <taxon>Bacillati</taxon>
        <taxon>Actinomycetota</taxon>
        <taxon>Actinomycetes</taxon>
        <taxon>Catenulisporales</taxon>
        <taxon>Actinospicaceae</taxon>
        <taxon>Actinocrinis</taxon>
    </lineage>
</organism>
<gene>
    <name evidence="1" type="ORF">KGA66_29175</name>
</gene>